<dbReference type="GO" id="GO:0031201">
    <property type="term" value="C:SNARE complex"/>
    <property type="evidence" value="ECO:0007669"/>
    <property type="project" value="TreeGrafter"/>
</dbReference>
<evidence type="ECO:0000256" key="10">
    <source>
        <dbReference type="ARBA" id="ARBA00038172"/>
    </source>
</evidence>
<dbReference type="InterPro" id="IPR027027">
    <property type="entry name" value="GOSR2/Membrin/Bos1"/>
</dbReference>
<keyword evidence="1 11" id="KW-0813">Transport</keyword>
<dbReference type="PANTHER" id="PTHR21230:SF1">
    <property type="entry name" value="GOLGI SNAP RECEPTOR COMPLEX MEMBER 2"/>
    <property type="match status" value="1"/>
</dbReference>
<dbReference type="GO" id="GO:0005789">
    <property type="term" value="C:endoplasmic reticulum membrane"/>
    <property type="evidence" value="ECO:0007669"/>
    <property type="project" value="TreeGrafter"/>
</dbReference>
<dbReference type="GO" id="GO:0005794">
    <property type="term" value="C:Golgi apparatus"/>
    <property type="evidence" value="ECO:0007669"/>
    <property type="project" value="UniProtKB-SubCell"/>
</dbReference>
<gene>
    <name evidence="13" type="ORF">RDWZM_002504</name>
</gene>
<dbReference type="SUPFAM" id="SSF58038">
    <property type="entry name" value="SNARE fusion complex"/>
    <property type="match status" value="1"/>
</dbReference>
<evidence type="ECO:0000313" key="13">
    <source>
        <dbReference type="EMBL" id="KAJ6223959.1"/>
    </source>
</evidence>
<dbReference type="Proteomes" id="UP001142055">
    <property type="component" value="Chromosome 1"/>
</dbReference>
<keyword evidence="7 11" id="KW-0472">Membrane</keyword>
<accession>A0A9Q0RRL8</accession>
<dbReference type="OMA" id="LKYDSRH"/>
<dbReference type="PIRSF" id="PIRSF028865">
    <property type="entry name" value="Membrin-2"/>
    <property type="match status" value="1"/>
</dbReference>
<comment type="similarity">
    <text evidence="10 11">Belongs to the GOSR2 family.</text>
</comment>
<protein>
    <recommendedName>
        <fullName evidence="15">Golgi SNAP receptor complex member 2</fullName>
    </recommendedName>
</protein>
<dbReference type="GO" id="GO:0005484">
    <property type="term" value="F:SNAP receptor activity"/>
    <property type="evidence" value="ECO:0007669"/>
    <property type="project" value="InterPro"/>
</dbReference>
<evidence type="ECO:0000256" key="2">
    <source>
        <dbReference type="ARBA" id="ARBA00022692"/>
    </source>
</evidence>
<comment type="caution">
    <text evidence="13">The sequence shown here is derived from an EMBL/GenBank/DDBJ whole genome shotgun (WGS) entry which is preliminary data.</text>
</comment>
<evidence type="ECO:0000256" key="1">
    <source>
        <dbReference type="ARBA" id="ARBA00022448"/>
    </source>
</evidence>
<dbReference type="GO" id="GO:0012507">
    <property type="term" value="C:ER to Golgi transport vesicle membrane"/>
    <property type="evidence" value="ECO:0007669"/>
    <property type="project" value="TreeGrafter"/>
</dbReference>
<name>A0A9Q0RRL8_BLOTA</name>
<evidence type="ECO:0000256" key="9">
    <source>
        <dbReference type="ARBA" id="ARBA00037862"/>
    </source>
</evidence>
<proteinExistence type="inferred from homology"/>
<keyword evidence="6" id="KW-0175">Coiled coil</keyword>
<dbReference type="AlphaFoldDB" id="A0A9Q0RRL8"/>
<dbReference type="EMBL" id="JAPWDV010000001">
    <property type="protein sequence ID" value="KAJ6223959.1"/>
    <property type="molecule type" value="Genomic_DNA"/>
</dbReference>
<keyword evidence="5" id="KW-0333">Golgi apparatus</keyword>
<evidence type="ECO:0000256" key="6">
    <source>
        <dbReference type="ARBA" id="ARBA00023054"/>
    </source>
</evidence>
<organism evidence="13 14">
    <name type="scientific">Blomia tropicalis</name>
    <name type="common">Mite</name>
    <dbReference type="NCBI Taxonomy" id="40697"/>
    <lineage>
        <taxon>Eukaryota</taxon>
        <taxon>Metazoa</taxon>
        <taxon>Ecdysozoa</taxon>
        <taxon>Arthropoda</taxon>
        <taxon>Chelicerata</taxon>
        <taxon>Arachnida</taxon>
        <taxon>Acari</taxon>
        <taxon>Acariformes</taxon>
        <taxon>Sarcoptiformes</taxon>
        <taxon>Astigmata</taxon>
        <taxon>Glycyphagoidea</taxon>
        <taxon>Echimyopodidae</taxon>
        <taxon>Blomia</taxon>
    </lineage>
</organism>
<dbReference type="GO" id="GO:0015031">
    <property type="term" value="P:protein transport"/>
    <property type="evidence" value="ECO:0007669"/>
    <property type="project" value="UniProtKB-KW"/>
</dbReference>
<keyword evidence="14" id="KW-1185">Reference proteome</keyword>
<dbReference type="GO" id="GO:0006906">
    <property type="term" value="P:vesicle fusion"/>
    <property type="evidence" value="ECO:0007669"/>
    <property type="project" value="TreeGrafter"/>
</dbReference>
<sequence length="221" mass="25913">MEQFTTANRIIGEIQETLFPKLESCRDEGNAKTIESAIDDRMKQIEATLERLEIQVNKATPAQRSSLKFKLDQLRYDHKHLHSAFRTINQRRLIREREQKNREELLTRRFTTNEASRNEFDTQINIGHQEYYDNEKTKLNGFHRSIDDIIATGGAALNSLRDQGSRLQEARTKIFEIGNTLGLSNSVMRLIEKRATSDRFILFGGMFIFTIFMFLIWKYMT</sequence>
<comment type="subcellular location">
    <subcellularLocation>
        <location evidence="9">Golgi apparatus</location>
        <location evidence="9">cis-Golgi network membrane</location>
        <topology evidence="9">Single-pass type IV membrane protein</topology>
    </subcellularLocation>
</comment>
<dbReference type="CDD" id="cd15863">
    <property type="entry name" value="SNARE_GS27"/>
    <property type="match status" value="1"/>
</dbReference>
<dbReference type="GO" id="GO:0031902">
    <property type="term" value="C:late endosome membrane"/>
    <property type="evidence" value="ECO:0007669"/>
    <property type="project" value="TreeGrafter"/>
</dbReference>
<dbReference type="Gene3D" id="1.20.58.400">
    <property type="entry name" value="t-snare proteins"/>
    <property type="match status" value="1"/>
</dbReference>
<evidence type="ECO:0000313" key="14">
    <source>
        <dbReference type="Proteomes" id="UP001142055"/>
    </source>
</evidence>
<keyword evidence="2 12" id="KW-0812">Transmembrane</keyword>
<keyword evidence="4 12" id="KW-1133">Transmembrane helix</keyword>
<comment type="function">
    <text evidence="8 11">Involved in transport of proteins from the cis/medial-Golgi to the trans-Golgi network.</text>
</comment>
<evidence type="ECO:0000256" key="5">
    <source>
        <dbReference type="ARBA" id="ARBA00023034"/>
    </source>
</evidence>
<dbReference type="Pfam" id="PF12352">
    <property type="entry name" value="V-SNARE_C"/>
    <property type="match status" value="1"/>
</dbReference>
<evidence type="ECO:0000256" key="3">
    <source>
        <dbReference type="ARBA" id="ARBA00022927"/>
    </source>
</evidence>
<dbReference type="GO" id="GO:0000149">
    <property type="term" value="F:SNARE binding"/>
    <property type="evidence" value="ECO:0007669"/>
    <property type="project" value="TreeGrafter"/>
</dbReference>
<dbReference type="PANTHER" id="PTHR21230">
    <property type="entry name" value="VESICLE TRANSPORT V-SNARE PROTEIN VTI1-RELATED"/>
    <property type="match status" value="1"/>
</dbReference>
<evidence type="ECO:0008006" key="15">
    <source>
        <dbReference type="Google" id="ProtNLM"/>
    </source>
</evidence>
<evidence type="ECO:0000256" key="8">
    <source>
        <dbReference type="ARBA" id="ARBA00037078"/>
    </source>
</evidence>
<evidence type="ECO:0000256" key="4">
    <source>
        <dbReference type="ARBA" id="ARBA00022989"/>
    </source>
</evidence>
<dbReference type="InterPro" id="IPR038407">
    <property type="entry name" value="v-SNARE_N_sf"/>
</dbReference>
<reference evidence="13" key="1">
    <citation type="submission" date="2022-12" db="EMBL/GenBank/DDBJ databases">
        <title>Genome assemblies of Blomia tropicalis.</title>
        <authorList>
            <person name="Cui Y."/>
        </authorList>
    </citation>
    <scope>NUCLEOTIDE SEQUENCE</scope>
    <source>
        <tissue evidence="13">Adult mites</tissue>
    </source>
</reference>
<evidence type="ECO:0000256" key="12">
    <source>
        <dbReference type="SAM" id="Phobius"/>
    </source>
</evidence>
<dbReference type="Gene3D" id="1.20.5.110">
    <property type="match status" value="1"/>
</dbReference>
<evidence type="ECO:0000256" key="11">
    <source>
        <dbReference type="PIRNR" id="PIRNR028865"/>
    </source>
</evidence>
<feature type="transmembrane region" description="Helical" evidence="12">
    <location>
        <begin position="200"/>
        <end position="220"/>
    </location>
</feature>
<keyword evidence="3 11" id="KW-0653">Protein transport</keyword>
<evidence type="ECO:0000256" key="7">
    <source>
        <dbReference type="ARBA" id="ARBA00023136"/>
    </source>
</evidence>